<name>G2P241_STRV4</name>
<evidence type="ECO:0000313" key="2">
    <source>
        <dbReference type="EMBL" id="AEM81354.1"/>
    </source>
</evidence>
<feature type="region of interest" description="Disordered" evidence="1">
    <location>
        <begin position="62"/>
        <end position="112"/>
    </location>
</feature>
<reference evidence="2" key="1">
    <citation type="submission" date="2011-08" db="EMBL/GenBank/DDBJ databases">
        <title>Complete sequence of chromosome of Streptomyces violaceusniger Tu 4113.</title>
        <authorList>
            <consortium name="US DOE Joint Genome Institute"/>
            <person name="Lucas S."/>
            <person name="Han J."/>
            <person name="Lapidus A."/>
            <person name="Cheng J.-F."/>
            <person name="Goodwin L."/>
            <person name="Pitluck S."/>
            <person name="Peters L."/>
            <person name="Ivanova N."/>
            <person name="Daligault H."/>
            <person name="Detter J.C."/>
            <person name="Han C."/>
            <person name="Tapia R."/>
            <person name="Land M."/>
            <person name="Hauser L."/>
            <person name="Kyrpides N."/>
            <person name="Ivanova N."/>
            <person name="Pagani I."/>
            <person name="Hagen A."/>
            <person name="Katz L."/>
            <person name="Fiedler H.-P."/>
            <person name="Keasling J."/>
            <person name="Fortman J."/>
            <person name="Woyke T."/>
        </authorList>
    </citation>
    <scope>NUCLEOTIDE SEQUENCE [LARGE SCALE GENOMIC DNA]</scope>
    <source>
        <strain evidence="2">Tu 4113</strain>
    </source>
</reference>
<evidence type="ECO:0000313" key="3">
    <source>
        <dbReference type="Proteomes" id="UP000008703"/>
    </source>
</evidence>
<dbReference type="KEGG" id="svl:Strvi_1614"/>
<proteinExistence type="predicted"/>
<dbReference type="AlphaFoldDB" id="G2P241"/>
<accession>G2P241</accession>
<feature type="compositionally biased region" description="Low complexity" evidence="1">
    <location>
        <begin position="94"/>
        <end position="112"/>
    </location>
</feature>
<evidence type="ECO:0000256" key="1">
    <source>
        <dbReference type="SAM" id="MobiDB-lite"/>
    </source>
</evidence>
<dbReference type="HOGENOM" id="CLU_2144537_0_0_11"/>
<dbReference type="EMBL" id="CP002994">
    <property type="protein sequence ID" value="AEM81354.1"/>
    <property type="molecule type" value="Genomic_DNA"/>
</dbReference>
<feature type="compositionally biased region" description="Basic and acidic residues" evidence="1">
    <location>
        <begin position="76"/>
        <end position="93"/>
    </location>
</feature>
<organism evidence="2 3">
    <name type="scientific">Streptomyces violaceusniger (strain Tu 4113)</name>
    <dbReference type="NCBI Taxonomy" id="653045"/>
    <lineage>
        <taxon>Bacteria</taxon>
        <taxon>Bacillati</taxon>
        <taxon>Actinomycetota</taxon>
        <taxon>Actinomycetes</taxon>
        <taxon>Kitasatosporales</taxon>
        <taxon>Streptomycetaceae</taxon>
        <taxon>Streptomyces</taxon>
        <taxon>Streptomyces violaceusniger group</taxon>
    </lineage>
</organism>
<protein>
    <submittedName>
        <fullName evidence="2">Uncharacterized protein</fullName>
    </submittedName>
</protein>
<sequence>MPPGSPGSPGSASVVPRIDVVNARAPSSLPLLSLCSPHIRDSGNNNPEAVSHVTVVPAVTRATSWHRTTGGIGWTGERDRREDGGIRTSREDPTPCSRSRRTTSAPPTTTGR</sequence>
<gene>
    <name evidence="2" type="ORF">Strvi_1614</name>
</gene>
<dbReference type="Proteomes" id="UP000008703">
    <property type="component" value="Chromosome"/>
</dbReference>
<keyword evidence="3" id="KW-1185">Reference proteome</keyword>